<keyword evidence="2" id="KW-0479">Metal-binding</keyword>
<keyword evidence="6" id="KW-0539">Nucleus</keyword>
<dbReference type="Proteomes" id="UP000247810">
    <property type="component" value="Unassembled WGS sequence"/>
</dbReference>
<dbReference type="EMBL" id="KZ825797">
    <property type="protein sequence ID" value="PYI00057.1"/>
    <property type="molecule type" value="Genomic_DNA"/>
</dbReference>
<evidence type="ECO:0000256" key="4">
    <source>
        <dbReference type="ARBA" id="ARBA00023125"/>
    </source>
</evidence>
<keyword evidence="10" id="KW-1185">Reference proteome</keyword>
<dbReference type="Pfam" id="PF00172">
    <property type="entry name" value="Zn_clus"/>
    <property type="match status" value="1"/>
</dbReference>
<dbReference type="PROSITE" id="PS00463">
    <property type="entry name" value="ZN2_CY6_FUNGAL_1"/>
    <property type="match status" value="1"/>
</dbReference>
<dbReference type="GO" id="GO:0009893">
    <property type="term" value="P:positive regulation of metabolic process"/>
    <property type="evidence" value="ECO:0007669"/>
    <property type="project" value="UniProtKB-ARBA"/>
</dbReference>
<accession>A0A319DQY4</accession>
<dbReference type="PROSITE" id="PS50048">
    <property type="entry name" value="ZN2_CY6_FUNGAL_2"/>
    <property type="match status" value="1"/>
</dbReference>
<name>A0A319DQY4_9EURO</name>
<dbReference type="SMART" id="SM00066">
    <property type="entry name" value="GAL4"/>
    <property type="match status" value="1"/>
</dbReference>
<dbReference type="Gene3D" id="4.10.240.10">
    <property type="entry name" value="Zn(2)-C6 fungal-type DNA-binding domain"/>
    <property type="match status" value="1"/>
</dbReference>
<gene>
    <name evidence="9" type="ORF">BO71DRAFT_367596</name>
</gene>
<dbReference type="OrthoDB" id="435881at2759"/>
<evidence type="ECO:0000256" key="6">
    <source>
        <dbReference type="ARBA" id="ARBA00023242"/>
    </source>
</evidence>
<dbReference type="GO" id="GO:0000981">
    <property type="term" value="F:DNA-binding transcription factor activity, RNA polymerase II-specific"/>
    <property type="evidence" value="ECO:0007669"/>
    <property type="project" value="InterPro"/>
</dbReference>
<dbReference type="InterPro" id="IPR007219">
    <property type="entry name" value="XnlR_reg_dom"/>
</dbReference>
<dbReference type="InterPro" id="IPR050613">
    <property type="entry name" value="Sec_Metabolite_Reg"/>
</dbReference>
<dbReference type="CDD" id="cd12148">
    <property type="entry name" value="fungal_TF_MHR"/>
    <property type="match status" value="1"/>
</dbReference>
<dbReference type="AlphaFoldDB" id="A0A319DQY4"/>
<evidence type="ECO:0000313" key="10">
    <source>
        <dbReference type="Proteomes" id="UP000247810"/>
    </source>
</evidence>
<feature type="compositionally biased region" description="Polar residues" evidence="7">
    <location>
        <begin position="1"/>
        <end position="20"/>
    </location>
</feature>
<comment type="subcellular location">
    <subcellularLocation>
        <location evidence="1">Nucleus</location>
    </subcellularLocation>
</comment>
<organism evidence="9 10">
    <name type="scientific">Aspergillus ellipticus CBS 707.79</name>
    <dbReference type="NCBI Taxonomy" id="1448320"/>
    <lineage>
        <taxon>Eukaryota</taxon>
        <taxon>Fungi</taxon>
        <taxon>Dikarya</taxon>
        <taxon>Ascomycota</taxon>
        <taxon>Pezizomycotina</taxon>
        <taxon>Eurotiomycetes</taxon>
        <taxon>Eurotiomycetidae</taxon>
        <taxon>Eurotiales</taxon>
        <taxon>Aspergillaceae</taxon>
        <taxon>Aspergillus</taxon>
        <taxon>Aspergillus subgen. Circumdati</taxon>
    </lineage>
</organism>
<feature type="domain" description="Zn(2)-C6 fungal-type" evidence="8">
    <location>
        <begin position="31"/>
        <end position="59"/>
    </location>
</feature>
<proteinExistence type="predicted"/>
<dbReference type="GO" id="GO:0003677">
    <property type="term" value="F:DNA binding"/>
    <property type="evidence" value="ECO:0007669"/>
    <property type="project" value="UniProtKB-KW"/>
</dbReference>
<dbReference type="CDD" id="cd00067">
    <property type="entry name" value="GAL4"/>
    <property type="match status" value="1"/>
</dbReference>
<dbReference type="GO" id="GO:0005634">
    <property type="term" value="C:nucleus"/>
    <property type="evidence" value="ECO:0007669"/>
    <property type="project" value="UniProtKB-SubCell"/>
</dbReference>
<evidence type="ECO:0000256" key="7">
    <source>
        <dbReference type="SAM" id="MobiDB-lite"/>
    </source>
</evidence>
<evidence type="ECO:0000256" key="3">
    <source>
        <dbReference type="ARBA" id="ARBA00023015"/>
    </source>
</evidence>
<evidence type="ECO:0000256" key="1">
    <source>
        <dbReference type="ARBA" id="ARBA00004123"/>
    </source>
</evidence>
<dbReference type="GO" id="GO:0008270">
    <property type="term" value="F:zinc ion binding"/>
    <property type="evidence" value="ECO:0007669"/>
    <property type="project" value="InterPro"/>
</dbReference>
<reference evidence="9 10" key="1">
    <citation type="submission" date="2018-02" db="EMBL/GenBank/DDBJ databases">
        <title>The genomes of Aspergillus section Nigri reveals drivers in fungal speciation.</title>
        <authorList>
            <consortium name="DOE Joint Genome Institute"/>
            <person name="Vesth T.C."/>
            <person name="Nybo J."/>
            <person name="Theobald S."/>
            <person name="Brandl J."/>
            <person name="Frisvad J.C."/>
            <person name="Nielsen K.F."/>
            <person name="Lyhne E.K."/>
            <person name="Kogle M.E."/>
            <person name="Kuo A."/>
            <person name="Riley R."/>
            <person name="Clum A."/>
            <person name="Nolan M."/>
            <person name="Lipzen A."/>
            <person name="Salamov A."/>
            <person name="Henrissat B."/>
            <person name="Wiebenga A."/>
            <person name="De vries R.P."/>
            <person name="Grigoriev I.V."/>
            <person name="Mortensen U.H."/>
            <person name="Andersen M.R."/>
            <person name="Baker S.E."/>
        </authorList>
    </citation>
    <scope>NUCLEOTIDE SEQUENCE [LARGE SCALE GENOMIC DNA]</scope>
    <source>
        <strain evidence="9 10">CBS 707.79</strain>
    </source>
</reference>
<protein>
    <recommendedName>
        <fullName evidence="8">Zn(2)-C6 fungal-type domain-containing protein</fullName>
    </recommendedName>
</protein>
<dbReference type="VEuPathDB" id="FungiDB:BO71DRAFT_367596"/>
<evidence type="ECO:0000259" key="8">
    <source>
        <dbReference type="PROSITE" id="PS50048"/>
    </source>
</evidence>
<feature type="region of interest" description="Disordered" evidence="7">
    <location>
        <begin position="1"/>
        <end position="28"/>
    </location>
</feature>
<keyword evidence="5" id="KW-0804">Transcription</keyword>
<dbReference type="SUPFAM" id="SSF57701">
    <property type="entry name" value="Zn2/Cys6 DNA-binding domain"/>
    <property type="match status" value="1"/>
</dbReference>
<dbReference type="PANTHER" id="PTHR31001:SF50">
    <property type="entry name" value="ZN(II)2CYS6 TRANSCRIPTION FACTOR (EUROFUNG)"/>
    <property type="match status" value="1"/>
</dbReference>
<dbReference type="Pfam" id="PF04082">
    <property type="entry name" value="Fungal_trans"/>
    <property type="match status" value="1"/>
</dbReference>
<evidence type="ECO:0000256" key="5">
    <source>
        <dbReference type="ARBA" id="ARBA00023163"/>
    </source>
</evidence>
<evidence type="ECO:0000256" key="2">
    <source>
        <dbReference type="ARBA" id="ARBA00022723"/>
    </source>
</evidence>
<dbReference type="GO" id="GO:0006351">
    <property type="term" value="P:DNA-templated transcription"/>
    <property type="evidence" value="ECO:0007669"/>
    <property type="project" value="InterPro"/>
</dbReference>
<dbReference type="InterPro" id="IPR036864">
    <property type="entry name" value="Zn2-C6_fun-type_DNA-bd_sf"/>
</dbReference>
<dbReference type="InterPro" id="IPR001138">
    <property type="entry name" value="Zn2Cys6_DnaBD"/>
</dbReference>
<evidence type="ECO:0000313" key="9">
    <source>
        <dbReference type="EMBL" id="PYI00057.1"/>
    </source>
</evidence>
<keyword evidence="4" id="KW-0238">DNA-binding</keyword>
<keyword evidence="3" id="KW-0805">Transcription regulation</keyword>
<sequence>MGHQKMASNTANNSQRLQNPQPHPPSAARLSCEACTQRKVKCDRLIPCTRCRNSGILCVPVERRRFPRGRSAKPNARKTRISNRRRELYDRLSRLEELVKGIAQSAEIDSFGMWSNEQIADDNPPDIGGVSLTADGLYEDSSYGDLAAHAPSSKPQSLVPLNRRDPPSYGVSPLLSTGVISIEHIFSSSSFQRPFHELQICQRLFQIYLAQVDPVIKILHRPSLHGYLSEGKRYLSYENSHPAPAALASAIYYAAICSLTQDQSLLIFGMGKNHLVSRYQREADAALERANFILTDDITVLQAFVISIIASRSHDRSPRLWTMFGMAFRIAQALSLHMPNPPFQVKPFEREMRRRLWHAIGWLDIQASLNNATEPMIQVKWLQCQPYLNINDHEFACDGNVKISPHHQVTETTLFQVMSYAQDVARLLDLSEVTGSGMRDAHQRQQVVFLFHQQTAELLVGVQPDQIDFHWYLKEVTYSIEVFLSVLALRPLQKHPDFISWVPSTQILTLAIEALASRERVYTSPRSNAWCWVGSFFFPWQALLVALAEICSCQDFLLIQTVWPLIERSYERFTALFVDPPQTLLSKAMERMMEQARGIHDSILGCSAAEWTGQLLQDAPRGQVWPLDYSRLDIELHNPPHSWDQDQAICDEPTTNTMSLARGNVFAFPESGTLKPDGRYSDLTGIFAECT</sequence>
<dbReference type="PANTHER" id="PTHR31001">
    <property type="entry name" value="UNCHARACTERIZED TRANSCRIPTIONAL REGULATORY PROTEIN"/>
    <property type="match status" value="1"/>
</dbReference>